<proteinExistence type="inferred from homology"/>
<name>A0A7L4ZD50_9FLAO</name>
<reference evidence="12 13" key="1">
    <citation type="journal article" date="2013" name="Int. J. Syst. Evol. Microbiol.">
        <title>Kordia antarctica sp. nov., isolated from Antarctic seawater.</title>
        <authorList>
            <person name="Baek K."/>
            <person name="Choi A."/>
            <person name="Kang I."/>
            <person name="Lee K."/>
            <person name="Cho J.C."/>
        </authorList>
    </citation>
    <scope>NUCLEOTIDE SEQUENCE [LARGE SCALE GENOMIC DNA]</scope>
    <source>
        <strain evidence="12 13">IMCC3317</strain>
    </source>
</reference>
<evidence type="ECO:0000313" key="13">
    <source>
        <dbReference type="Proteomes" id="UP000464657"/>
    </source>
</evidence>
<dbReference type="SUPFAM" id="SSF52540">
    <property type="entry name" value="P-loop containing nucleoside triphosphate hydrolases"/>
    <property type="match status" value="1"/>
</dbReference>
<dbReference type="Proteomes" id="UP000464657">
    <property type="component" value="Chromosome"/>
</dbReference>
<dbReference type="Pfam" id="PF02463">
    <property type="entry name" value="SMC_N"/>
    <property type="match status" value="1"/>
</dbReference>
<comment type="similarity">
    <text evidence="2 9">Belongs to the RecN family.</text>
</comment>
<dbReference type="AlphaFoldDB" id="A0A7L4ZD50"/>
<dbReference type="EMBL" id="CP019288">
    <property type="protein sequence ID" value="QHI34788.1"/>
    <property type="molecule type" value="Genomic_DNA"/>
</dbReference>
<keyword evidence="4" id="KW-0547">Nucleotide-binding</keyword>
<dbReference type="GO" id="GO:0043590">
    <property type="term" value="C:bacterial nucleoid"/>
    <property type="evidence" value="ECO:0007669"/>
    <property type="project" value="TreeGrafter"/>
</dbReference>
<organism evidence="12 13">
    <name type="scientific">Kordia antarctica</name>
    <dbReference type="NCBI Taxonomy" id="1218801"/>
    <lineage>
        <taxon>Bacteria</taxon>
        <taxon>Pseudomonadati</taxon>
        <taxon>Bacteroidota</taxon>
        <taxon>Flavobacteriia</taxon>
        <taxon>Flavobacteriales</taxon>
        <taxon>Flavobacteriaceae</taxon>
        <taxon>Kordia</taxon>
    </lineage>
</organism>
<comment type="function">
    <text evidence="1 9">May be involved in recombinational repair of damaged DNA.</text>
</comment>
<evidence type="ECO:0000256" key="9">
    <source>
        <dbReference type="PIRNR" id="PIRNR003128"/>
    </source>
</evidence>
<keyword evidence="13" id="KW-1185">Reference proteome</keyword>
<evidence type="ECO:0000256" key="8">
    <source>
        <dbReference type="ARBA" id="ARBA00033408"/>
    </source>
</evidence>
<dbReference type="KEGG" id="kan:IMCC3317_01320"/>
<dbReference type="InterPro" id="IPR003395">
    <property type="entry name" value="RecF/RecN/SMC_N"/>
</dbReference>
<evidence type="ECO:0000256" key="6">
    <source>
        <dbReference type="ARBA" id="ARBA00022840"/>
    </source>
</evidence>
<keyword evidence="7 9" id="KW-0234">DNA repair</keyword>
<accession>A0A7L4ZD50</accession>
<keyword evidence="10" id="KW-0175">Coiled coil</keyword>
<dbReference type="GO" id="GO:0006310">
    <property type="term" value="P:DNA recombination"/>
    <property type="evidence" value="ECO:0007669"/>
    <property type="project" value="InterPro"/>
</dbReference>
<dbReference type="Gene3D" id="3.40.50.300">
    <property type="entry name" value="P-loop containing nucleotide triphosphate hydrolases"/>
    <property type="match status" value="2"/>
</dbReference>
<dbReference type="GO" id="GO:0005524">
    <property type="term" value="F:ATP binding"/>
    <property type="evidence" value="ECO:0007669"/>
    <property type="project" value="UniProtKB-KW"/>
</dbReference>
<dbReference type="GO" id="GO:0009432">
    <property type="term" value="P:SOS response"/>
    <property type="evidence" value="ECO:0007669"/>
    <property type="project" value="TreeGrafter"/>
</dbReference>
<evidence type="ECO:0000313" key="12">
    <source>
        <dbReference type="EMBL" id="QHI34788.1"/>
    </source>
</evidence>
<dbReference type="GO" id="GO:0006281">
    <property type="term" value="P:DNA repair"/>
    <property type="evidence" value="ECO:0007669"/>
    <property type="project" value="UniProtKB-KW"/>
</dbReference>
<dbReference type="OrthoDB" id="9806954at2"/>
<feature type="domain" description="RecF/RecN/SMC N-terminal" evidence="11">
    <location>
        <begin position="1"/>
        <end position="507"/>
    </location>
</feature>
<sequence>MLTQLSIKNFALIDSLQVEFDKGLTIITGETGAGKSILLGGLALILGKRADLSSLKDKERKCVIEAEFAVKKYKLKDFFSANDLDYDDQTIIRREILPSGKSRAFVNDVPVRLDVLNALGDQLIDIHSQHQTLQLTDNQFQFQVIDTLATITDEVFSYQELLKTYQTTQKELKKTRETQADLEKEHDYNMFLLKELEEAKLEKVVLTDLEAQYERLNNAEDIKTNLSASEQLLSDENVGILNLLSELQVSSGKLANIAPEFDSLAERIKSSYIELDDVYNEIMNLQGDVEFNPEQLEEISGKLQKIFDLQKKHNVLAVEELLAIQAELSEKAQISESIEDVILAKEKELSAISKQLKEAAKIIHKKRSEGIPILVQQLEKILATLGMPNARFNIKAQLTDQFYTNGMDDLQFLFSANKGGNFNELKKAASGGELSRVMLCIKAILSKYMQLPTIMFDEIDTGVSGEVASKMARIMQHMGKSMQVFSITHLPQIAAKGKQHFKVYKQDINEITTTHLKQLHEEERVQEIAQMLSGAKISDSALANAKELLKS</sequence>
<evidence type="ECO:0000259" key="11">
    <source>
        <dbReference type="Pfam" id="PF02463"/>
    </source>
</evidence>
<keyword evidence="5 9" id="KW-0227">DNA damage</keyword>
<dbReference type="InterPro" id="IPR004604">
    <property type="entry name" value="DNA_recomb/repair_RecN"/>
</dbReference>
<dbReference type="PANTHER" id="PTHR11059">
    <property type="entry name" value="DNA REPAIR PROTEIN RECN"/>
    <property type="match status" value="1"/>
</dbReference>
<dbReference type="CDD" id="cd03241">
    <property type="entry name" value="ABC_RecN"/>
    <property type="match status" value="1"/>
</dbReference>
<evidence type="ECO:0000256" key="3">
    <source>
        <dbReference type="ARBA" id="ARBA00021315"/>
    </source>
</evidence>
<dbReference type="NCBIfam" id="TIGR00634">
    <property type="entry name" value="recN"/>
    <property type="match status" value="1"/>
</dbReference>
<evidence type="ECO:0000256" key="2">
    <source>
        <dbReference type="ARBA" id="ARBA00009441"/>
    </source>
</evidence>
<feature type="coiled-coil region" evidence="10">
    <location>
        <begin position="158"/>
        <end position="226"/>
    </location>
</feature>
<evidence type="ECO:0000256" key="4">
    <source>
        <dbReference type="ARBA" id="ARBA00022741"/>
    </source>
</evidence>
<protein>
    <recommendedName>
        <fullName evidence="3 9">DNA repair protein RecN</fullName>
    </recommendedName>
    <alternativeName>
        <fullName evidence="8 9">Recombination protein N</fullName>
    </alternativeName>
</protein>
<keyword evidence="6" id="KW-0067">ATP-binding</keyword>
<gene>
    <name evidence="12" type="primary">recN</name>
    <name evidence="12" type="ORF">IMCC3317_01320</name>
</gene>
<evidence type="ECO:0000256" key="5">
    <source>
        <dbReference type="ARBA" id="ARBA00022763"/>
    </source>
</evidence>
<dbReference type="InterPro" id="IPR027417">
    <property type="entry name" value="P-loop_NTPase"/>
</dbReference>
<evidence type="ECO:0000256" key="1">
    <source>
        <dbReference type="ARBA" id="ARBA00003618"/>
    </source>
</evidence>
<evidence type="ECO:0000256" key="7">
    <source>
        <dbReference type="ARBA" id="ARBA00023204"/>
    </source>
</evidence>
<evidence type="ECO:0000256" key="10">
    <source>
        <dbReference type="SAM" id="Coils"/>
    </source>
</evidence>
<dbReference type="PANTHER" id="PTHR11059:SF0">
    <property type="entry name" value="DNA REPAIR PROTEIN RECN"/>
    <property type="match status" value="1"/>
</dbReference>
<dbReference type="PIRSF" id="PIRSF003128">
    <property type="entry name" value="RecN"/>
    <property type="match status" value="1"/>
</dbReference>
<dbReference type="RefSeq" id="WP_160127576.1">
    <property type="nucleotide sequence ID" value="NZ_CP019288.1"/>
</dbReference>